<dbReference type="Proteomes" id="UP000002012">
    <property type="component" value="Chromosome"/>
</dbReference>
<feature type="transmembrane region" description="Helical" evidence="6">
    <location>
        <begin position="373"/>
        <end position="393"/>
    </location>
</feature>
<dbReference type="InterPro" id="IPR020846">
    <property type="entry name" value="MFS_dom"/>
</dbReference>
<dbReference type="PROSITE" id="PS50850">
    <property type="entry name" value="MFS"/>
    <property type="match status" value="1"/>
</dbReference>
<keyword evidence="3 6" id="KW-0812">Transmembrane</keyword>
<feature type="transmembrane region" description="Helical" evidence="6">
    <location>
        <begin position="287"/>
        <end position="306"/>
    </location>
</feature>
<evidence type="ECO:0000256" key="6">
    <source>
        <dbReference type="SAM" id="Phobius"/>
    </source>
</evidence>
<feature type="domain" description="Major facilitator superfamily (MFS) profile" evidence="7">
    <location>
        <begin position="21"/>
        <end position="399"/>
    </location>
</feature>
<protein>
    <submittedName>
        <fullName evidence="8">Major facilitator superfamily MFS_1</fullName>
    </submittedName>
</protein>
<dbReference type="SUPFAM" id="SSF103473">
    <property type="entry name" value="MFS general substrate transporter"/>
    <property type="match status" value="1"/>
</dbReference>
<dbReference type="InterPro" id="IPR011701">
    <property type="entry name" value="MFS"/>
</dbReference>
<organism evidence="8 9">
    <name type="scientific">Denitrovibrio acetiphilus (strain DSM 12809 / NBRC 114555 / N2460)</name>
    <dbReference type="NCBI Taxonomy" id="522772"/>
    <lineage>
        <taxon>Bacteria</taxon>
        <taxon>Pseudomonadati</taxon>
        <taxon>Deferribacterota</taxon>
        <taxon>Deferribacteres</taxon>
        <taxon>Deferribacterales</taxon>
        <taxon>Geovibrionaceae</taxon>
        <taxon>Denitrovibrio</taxon>
    </lineage>
</organism>
<dbReference type="KEGG" id="dap:Dacet_1653"/>
<dbReference type="Gene3D" id="1.20.1250.20">
    <property type="entry name" value="MFS general substrate transporter like domains"/>
    <property type="match status" value="2"/>
</dbReference>
<proteinExistence type="predicted"/>
<feature type="transmembrane region" description="Helical" evidence="6">
    <location>
        <begin position="345"/>
        <end position="367"/>
    </location>
</feature>
<feature type="transmembrane region" description="Helical" evidence="6">
    <location>
        <begin position="60"/>
        <end position="80"/>
    </location>
</feature>
<name>D4H8R9_DENA2</name>
<dbReference type="PANTHER" id="PTHR43124">
    <property type="entry name" value="PURINE EFFLUX PUMP PBUE"/>
    <property type="match status" value="1"/>
</dbReference>
<dbReference type="AlphaFoldDB" id="D4H8R9"/>
<feature type="transmembrane region" description="Helical" evidence="6">
    <location>
        <begin position="175"/>
        <end position="200"/>
    </location>
</feature>
<dbReference type="PANTHER" id="PTHR43124:SF3">
    <property type="entry name" value="CHLORAMPHENICOL EFFLUX PUMP RV0191"/>
    <property type="match status" value="1"/>
</dbReference>
<evidence type="ECO:0000256" key="2">
    <source>
        <dbReference type="ARBA" id="ARBA00022475"/>
    </source>
</evidence>
<evidence type="ECO:0000259" key="7">
    <source>
        <dbReference type="PROSITE" id="PS50850"/>
    </source>
</evidence>
<keyword evidence="9" id="KW-1185">Reference proteome</keyword>
<dbReference type="GO" id="GO:0022857">
    <property type="term" value="F:transmembrane transporter activity"/>
    <property type="evidence" value="ECO:0007669"/>
    <property type="project" value="InterPro"/>
</dbReference>
<evidence type="ECO:0000256" key="5">
    <source>
        <dbReference type="ARBA" id="ARBA00023136"/>
    </source>
</evidence>
<dbReference type="eggNOG" id="COG2223">
    <property type="taxonomic scope" value="Bacteria"/>
</dbReference>
<dbReference type="EMBL" id="CP001968">
    <property type="protein sequence ID" value="ADD68418.1"/>
    <property type="molecule type" value="Genomic_DNA"/>
</dbReference>
<feature type="transmembrane region" description="Helical" evidence="6">
    <location>
        <begin position="87"/>
        <end position="113"/>
    </location>
</feature>
<evidence type="ECO:0000256" key="1">
    <source>
        <dbReference type="ARBA" id="ARBA00004651"/>
    </source>
</evidence>
<evidence type="ECO:0000256" key="3">
    <source>
        <dbReference type="ARBA" id="ARBA00022692"/>
    </source>
</evidence>
<evidence type="ECO:0000313" key="9">
    <source>
        <dbReference type="Proteomes" id="UP000002012"/>
    </source>
</evidence>
<keyword evidence="5 6" id="KW-0472">Membrane</keyword>
<dbReference type="FunCoup" id="D4H8R9">
    <property type="interactions" value="270"/>
</dbReference>
<dbReference type="PaxDb" id="522772-Dacet_1653"/>
<sequence length="399" mass="42680">MTMSAGVFKHPHLTMKKSYFMLALVYLTGIAAPVNQFKVPPMMQRLISELDISLTASGWLMSSFALAGFVCALPSGVLLQKMGVRRLGLLSMSILLIGSAVGGAVSSVPLILFSRIVEGVGMGLFSVAAPAALSAWFPPEKRGIPMGVWSTWVPAGNVVIFLSAPFFSMSGWRNVWIFSSCYTAVMLLMFFLFFSMPVSTTGIAPKTQDRHSLDVFKVREAWSLAAIFLLFNVITISIKSYLPVFLESVRGFSTVKASGILTIMMLCSMATAPVAGIISDKIHSRKIPVIAGCVLAIVSVLIMFNAPPVWTAVSLVLIGVAGGAMPVGIFTAATELFSKPEKAGACMAVVVFGQYIGMFIGPVLFSFTAEHTGWSTASYMLAAIALTAFFASLRNSAMK</sequence>
<accession>D4H8R9</accession>
<feature type="transmembrane region" description="Helical" evidence="6">
    <location>
        <begin position="312"/>
        <end position="333"/>
    </location>
</feature>
<evidence type="ECO:0000256" key="4">
    <source>
        <dbReference type="ARBA" id="ARBA00022989"/>
    </source>
</evidence>
<dbReference type="InterPro" id="IPR050189">
    <property type="entry name" value="MFS_Efflux_Transporters"/>
</dbReference>
<dbReference type="HOGENOM" id="CLU_001265_63_0_0"/>
<evidence type="ECO:0000313" key="8">
    <source>
        <dbReference type="EMBL" id="ADD68418.1"/>
    </source>
</evidence>
<keyword evidence="4 6" id="KW-1133">Transmembrane helix</keyword>
<gene>
    <name evidence="8" type="ordered locus">Dacet_1653</name>
</gene>
<comment type="subcellular location">
    <subcellularLocation>
        <location evidence="1">Cell membrane</location>
        <topology evidence="1">Multi-pass membrane protein</topology>
    </subcellularLocation>
</comment>
<dbReference type="InParanoid" id="D4H8R9"/>
<feature type="transmembrane region" description="Helical" evidence="6">
    <location>
        <begin position="119"/>
        <end position="137"/>
    </location>
</feature>
<dbReference type="GO" id="GO:0005886">
    <property type="term" value="C:plasma membrane"/>
    <property type="evidence" value="ECO:0007669"/>
    <property type="project" value="UniProtKB-SubCell"/>
</dbReference>
<feature type="transmembrane region" description="Helical" evidence="6">
    <location>
        <begin position="221"/>
        <end position="242"/>
    </location>
</feature>
<reference evidence="8 9" key="1">
    <citation type="journal article" date="2010" name="Stand. Genomic Sci.">
        <title>Complete genome sequence of Denitrovibrio acetiphilus type strain (N2460).</title>
        <authorList>
            <person name="Kiss H."/>
            <person name="Lang E."/>
            <person name="Lapidus A."/>
            <person name="Copeland A."/>
            <person name="Nolan M."/>
            <person name="Glavina Del Rio T."/>
            <person name="Chen F."/>
            <person name="Lucas S."/>
            <person name="Tice H."/>
            <person name="Cheng J.F."/>
            <person name="Han C."/>
            <person name="Goodwin L."/>
            <person name="Pitluck S."/>
            <person name="Liolios K."/>
            <person name="Pati A."/>
            <person name="Ivanova N."/>
            <person name="Mavromatis K."/>
            <person name="Chen A."/>
            <person name="Palaniappan K."/>
            <person name="Land M."/>
            <person name="Hauser L."/>
            <person name="Chang Y.J."/>
            <person name="Jeffries C.D."/>
            <person name="Detter J.C."/>
            <person name="Brettin T."/>
            <person name="Spring S."/>
            <person name="Rohde M."/>
            <person name="Goker M."/>
            <person name="Woyke T."/>
            <person name="Bristow J."/>
            <person name="Eisen J.A."/>
            <person name="Markowitz V."/>
            <person name="Hugenholtz P."/>
            <person name="Kyrpides N.C."/>
            <person name="Klenk H.P."/>
        </authorList>
    </citation>
    <scope>NUCLEOTIDE SEQUENCE [LARGE SCALE GENOMIC DNA]</scope>
    <source>
        <strain evidence="9">DSM 12809 / NBRC 114555 / N2460</strain>
    </source>
</reference>
<feature type="transmembrane region" description="Helical" evidence="6">
    <location>
        <begin position="149"/>
        <end position="169"/>
    </location>
</feature>
<keyword evidence="2" id="KW-1003">Cell membrane</keyword>
<dbReference type="InterPro" id="IPR036259">
    <property type="entry name" value="MFS_trans_sf"/>
</dbReference>
<dbReference type="STRING" id="522772.Dacet_1653"/>
<dbReference type="Pfam" id="PF07690">
    <property type="entry name" value="MFS_1"/>
    <property type="match status" value="1"/>
</dbReference>
<dbReference type="OrthoDB" id="3170675at2"/>
<feature type="transmembrane region" description="Helical" evidence="6">
    <location>
        <begin position="254"/>
        <end position="275"/>
    </location>
</feature>